<dbReference type="InterPro" id="IPR027413">
    <property type="entry name" value="GROEL-like_equatorial_sf"/>
</dbReference>
<dbReference type="InterPro" id="IPR012721">
    <property type="entry name" value="Chap_CCT_theta"/>
</dbReference>
<accession>A0ABQ9XXM8</accession>
<dbReference type="Gene3D" id="3.50.7.10">
    <property type="entry name" value="GroEL"/>
    <property type="match status" value="1"/>
</dbReference>
<comment type="caution">
    <text evidence="9">The sequence shown here is derived from an EMBL/GenBank/DDBJ whole genome shotgun (WGS) entry which is preliminary data.</text>
</comment>
<evidence type="ECO:0000313" key="10">
    <source>
        <dbReference type="Proteomes" id="UP001281761"/>
    </source>
</evidence>
<keyword evidence="10" id="KW-1185">Reference proteome</keyword>
<evidence type="ECO:0000256" key="3">
    <source>
        <dbReference type="ARBA" id="ARBA00022490"/>
    </source>
</evidence>
<dbReference type="InterPro" id="IPR002194">
    <property type="entry name" value="Chaperonin_TCP-1_CS"/>
</dbReference>
<evidence type="ECO:0000256" key="2">
    <source>
        <dbReference type="ARBA" id="ARBA00008020"/>
    </source>
</evidence>
<dbReference type="InterPro" id="IPR002423">
    <property type="entry name" value="Cpn60/GroEL/TCP-1"/>
</dbReference>
<reference evidence="9 10" key="1">
    <citation type="journal article" date="2022" name="bioRxiv">
        <title>Genomics of Preaxostyla Flagellates Illuminates Evolutionary Transitions and the Path Towards Mitochondrial Loss.</title>
        <authorList>
            <person name="Novak L.V.F."/>
            <person name="Treitli S.C."/>
            <person name="Pyrih J."/>
            <person name="Halakuc P."/>
            <person name="Pipaliya S.V."/>
            <person name="Vacek V."/>
            <person name="Brzon O."/>
            <person name="Soukal P."/>
            <person name="Eme L."/>
            <person name="Dacks J.B."/>
            <person name="Karnkowska A."/>
            <person name="Elias M."/>
            <person name="Hampl V."/>
        </authorList>
    </citation>
    <scope>NUCLEOTIDE SEQUENCE [LARGE SCALE GENOMIC DNA]</scope>
    <source>
        <strain evidence="9">NAU3</strain>
        <tissue evidence="9">Gut</tissue>
    </source>
</reference>
<dbReference type="PROSITE" id="PS00750">
    <property type="entry name" value="TCP1_1"/>
    <property type="match status" value="1"/>
</dbReference>
<protein>
    <recommendedName>
        <fullName evidence="7">CCT-theta</fullName>
    </recommendedName>
</protein>
<dbReference type="NCBIfam" id="TIGR02346">
    <property type="entry name" value="chap_CCT_theta"/>
    <property type="match status" value="1"/>
</dbReference>
<dbReference type="EMBL" id="JARBJD010000058">
    <property type="protein sequence ID" value="KAK2956235.1"/>
    <property type="molecule type" value="Genomic_DNA"/>
</dbReference>
<keyword evidence="5 8" id="KW-0067">ATP-binding</keyword>
<dbReference type="InterPro" id="IPR027410">
    <property type="entry name" value="TCP-1-like_intermed_sf"/>
</dbReference>
<comment type="similarity">
    <text evidence="2 8">Belongs to the TCP-1 chaperonin family.</text>
</comment>
<proteinExistence type="inferred from homology"/>
<evidence type="ECO:0000256" key="4">
    <source>
        <dbReference type="ARBA" id="ARBA00022741"/>
    </source>
</evidence>
<evidence type="ECO:0000256" key="8">
    <source>
        <dbReference type="RuleBase" id="RU004187"/>
    </source>
</evidence>
<dbReference type="InterPro" id="IPR027409">
    <property type="entry name" value="GroEL-like_apical_dom_sf"/>
</dbReference>
<dbReference type="Pfam" id="PF00118">
    <property type="entry name" value="Cpn60_TCP1"/>
    <property type="match status" value="1"/>
</dbReference>
<dbReference type="Gene3D" id="1.10.560.10">
    <property type="entry name" value="GroEL-like equatorial domain"/>
    <property type="match status" value="1"/>
</dbReference>
<gene>
    <name evidence="9" type="ORF">BLNAU_8799</name>
</gene>
<dbReference type="PANTHER" id="PTHR11353">
    <property type="entry name" value="CHAPERONIN"/>
    <property type="match status" value="1"/>
</dbReference>
<dbReference type="PRINTS" id="PR00304">
    <property type="entry name" value="TCOMPLEXTCP1"/>
</dbReference>
<keyword evidence="6 8" id="KW-0143">Chaperone</keyword>
<dbReference type="InterPro" id="IPR017998">
    <property type="entry name" value="Chaperone_TCP-1"/>
</dbReference>
<evidence type="ECO:0000256" key="5">
    <source>
        <dbReference type="ARBA" id="ARBA00022840"/>
    </source>
</evidence>
<comment type="subcellular location">
    <subcellularLocation>
        <location evidence="1">Cytoplasm</location>
    </subcellularLocation>
</comment>
<dbReference type="Proteomes" id="UP001281761">
    <property type="component" value="Unassembled WGS sequence"/>
</dbReference>
<dbReference type="Gene3D" id="3.30.260.10">
    <property type="entry name" value="TCP-1-like chaperonin intermediate domain"/>
    <property type="match status" value="1"/>
</dbReference>
<dbReference type="SUPFAM" id="SSF48592">
    <property type="entry name" value="GroEL equatorial domain-like"/>
    <property type="match status" value="1"/>
</dbReference>
<organism evidence="9 10">
    <name type="scientific">Blattamonas nauphoetae</name>
    <dbReference type="NCBI Taxonomy" id="2049346"/>
    <lineage>
        <taxon>Eukaryota</taxon>
        <taxon>Metamonada</taxon>
        <taxon>Preaxostyla</taxon>
        <taxon>Oxymonadida</taxon>
        <taxon>Blattamonas</taxon>
    </lineage>
</organism>
<keyword evidence="4 8" id="KW-0547">Nucleotide-binding</keyword>
<keyword evidence="3" id="KW-0963">Cytoplasm</keyword>
<dbReference type="SUPFAM" id="SSF52029">
    <property type="entry name" value="GroEL apical domain-like"/>
    <property type="match status" value="1"/>
</dbReference>
<evidence type="ECO:0000256" key="1">
    <source>
        <dbReference type="ARBA" id="ARBA00004496"/>
    </source>
</evidence>
<sequence>MQMFKEDTRREEGKSVPIKCIEAAQELTNIIRTNLGPNGLSKLVENHLGKVIVTRRTETVLFNIVTDHPIAKLIVLAAQHQAQEIGDGTTQVVAFIGEVLLKLKPLVSMLLPVKDIQEGLDLALAKTLELLPSFACDVLKSYTDAKEVARCLKPVVQAKMMGQEDFIASLIANACVDICPTDPSKFNVDNVRFTKIMGGSLTDSVMINGFCLQRPVEGTIKHIKNAKIAVFGCAINKDEGETAGTIVLKTASELESYTASEEQRMKALCEQICSTGAKVVVSGANISEIALHYLEQLEVMVIRIGSKFDLQRLCLATHSTALVRLGAPLPEELGFCASVDETEVSGNQVVIFSQQADLEKSESLVESRIATVVLRSSTQAQLDDVERVCIDAVNTFKVLTRDNRLVAGGGAFEAELSKKLGDFGKTNVGLQQYAIGAFADALLFVPRIIGETSGMDSNQVTSAIVAAHAKEGGEHMGVNVETLEISDMKKAGVVDTLLLKEWVIRFGIETVKTIMSVDEIIMAKPAGIKPPPSKTIGAADND</sequence>
<name>A0ABQ9XXM8_9EUKA</name>
<evidence type="ECO:0000313" key="9">
    <source>
        <dbReference type="EMBL" id="KAK2956235.1"/>
    </source>
</evidence>
<evidence type="ECO:0000256" key="7">
    <source>
        <dbReference type="ARBA" id="ARBA00029602"/>
    </source>
</evidence>
<evidence type="ECO:0000256" key="6">
    <source>
        <dbReference type="ARBA" id="ARBA00023186"/>
    </source>
</evidence>
<dbReference type="SUPFAM" id="SSF54849">
    <property type="entry name" value="GroEL-intermediate domain like"/>
    <property type="match status" value="1"/>
</dbReference>